<dbReference type="Proteomes" id="UP000196053">
    <property type="component" value="Chromosome I"/>
</dbReference>
<dbReference type="GO" id="GO:0006412">
    <property type="term" value="P:translation"/>
    <property type="evidence" value="ECO:0007669"/>
    <property type="project" value="UniProtKB-KW"/>
</dbReference>
<dbReference type="InterPro" id="IPR041095">
    <property type="entry name" value="EFG_II"/>
</dbReference>
<dbReference type="Gene3D" id="3.30.70.240">
    <property type="match status" value="1"/>
</dbReference>
<keyword evidence="7" id="KW-1185">Reference proteome</keyword>
<dbReference type="SMART" id="SM00838">
    <property type="entry name" value="EFG_C"/>
    <property type="match status" value="1"/>
</dbReference>
<name>A0A0K8J5J8_9FIRM</name>
<dbReference type="InterPro" id="IPR035647">
    <property type="entry name" value="EFG_III/V"/>
</dbReference>
<evidence type="ECO:0000259" key="5">
    <source>
        <dbReference type="PROSITE" id="PS51722"/>
    </source>
</evidence>
<evidence type="ECO:0000313" key="7">
    <source>
        <dbReference type="Proteomes" id="UP000196053"/>
    </source>
</evidence>
<dbReference type="InterPro" id="IPR009000">
    <property type="entry name" value="Transl_B-barrel_sf"/>
</dbReference>
<keyword evidence="2" id="KW-0648">Protein biosynthesis</keyword>
<dbReference type="PROSITE" id="PS51722">
    <property type="entry name" value="G_TR_2"/>
    <property type="match status" value="1"/>
</dbReference>
<evidence type="ECO:0000256" key="1">
    <source>
        <dbReference type="ARBA" id="ARBA00022741"/>
    </source>
</evidence>
<dbReference type="Gene3D" id="2.40.30.10">
    <property type="entry name" value="Translation factors"/>
    <property type="match status" value="1"/>
</dbReference>
<dbReference type="KEGG" id="hsd:SD1D_1189"/>
<dbReference type="AlphaFoldDB" id="A0A0K8J5J8"/>
<dbReference type="SUPFAM" id="SSF54211">
    <property type="entry name" value="Ribosomal protein S5 domain 2-like"/>
    <property type="match status" value="1"/>
</dbReference>
<dbReference type="SUPFAM" id="SSF50447">
    <property type="entry name" value="Translation proteins"/>
    <property type="match status" value="1"/>
</dbReference>
<organism evidence="6 7">
    <name type="scientific">Herbinix luporum</name>
    <dbReference type="NCBI Taxonomy" id="1679721"/>
    <lineage>
        <taxon>Bacteria</taxon>
        <taxon>Bacillati</taxon>
        <taxon>Bacillota</taxon>
        <taxon>Clostridia</taxon>
        <taxon>Lachnospirales</taxon>
        <taxon>Lachnospiraceae</taxon>
        <taxon>Herbinix</taxon>
    </lineage>
</organism>
<dbReference type="SMART" id="SM00889">
    <property type="entry name" value="EFG_IV"/>
    <property type="match status" value="1"/>
</dbReference>
<dbReference type="GO" id="GO:0046677">
    <property type="term" value="P:response to antibiotic"/>
    <property type="evidence" value="ECO:0007669"/>
    <property type="project" value="UniProtKB-KW"/>
</dbReference>
<keyword evidence="3" id="KW-0342">GTP-binding</keyword>
<feature type="domain" description="Tr-type G" evidence="5">
    <location>
        <begin position="1"/>
        <end position="228"/>
    </location>
</feature>
<proteinExistence type="predicted"/>
<dbReference type="GO" id="GO:0003924">
    <property type="term" value="F:GTPase activity"/>
    <property type="evidence" value="ECO:0007669"/>
    <property type="project" value="InterPro"/>
</dbReference>
<dbReference type="SUPFAM" id="SSF54980">
    <property type="entry name" value="EF-G C-terminal domain-like"/>
    <property type="match status" value="2"/>
</dbReference>
<dbReference type="InterPro" id="IPR005517">
    <property type="entry name" value="Transl_elong_EFG/EF2_IV"/>
</dbReference>
<dbReference type="InterPro" id="IPR031157">
    <property type="entry name" value="G_TR_CS"/>
</dbReference>
<dbReference type="OrthoDB" id="9801472at2"/>
<gene>
    <name evidence="6" type="ORF">SD1D_1189</name>
</gene>
<keyword evidence="1" id="KW-0547">Nucleotide-binding</keyword>
<dbReference type="SUPFAM" id="SSF52540">
    <property type="entry name" value="P-loop containing nucleoside triphosphate hydrolases"/>
    <property type="match status" value="1"/>
</dbReference>
<dbReference type="CDD" id="cd10912">
    <property type="entry name" value="PIN_YacP-like"/>
    <property type="match status" value="1"/>
</dbReference>
<dbReference type="NCBIfam" id="TIGR00231">
    <property type="entry name" value="small_GTP"/>
    <property type="match status" value="1"/>
</dbReference>
<dbReference type="InterPro" id="IPR027417">
    <property type="entry name" value="P-loop_NTPase"/>
</dbReference>
<dbReference type="PANTHER" id="PTHR43261">
    <property type="entry name" value="TRANSLATION ELONGATION FACTOR G-RELATED"/>
    <property type="match status" value="1"/>
</dbReference>
<dbReference type="Pfam" id="PF05991">
    <property type="entry name" value="NYN_YacP"/>
    <property type="match status" value="1"/>
</dbReference>
<dbReference type="CDD" id="cd03711">
    <property type="entry name" value="Tet_C"/>
    <property type="match status" value="1"/>
</dbReference>
<dbReference type="InterPro" id="IPR035650">
    <property type="entry name" value="Tet_C"/>
</dbReference>
<dbReference type="GO" id="GO:0032790">
    <property type="term" value="P:ribosome disassembly"/>
    <property type="evidence" value="ECO:0007669"/>
    <property type="project" value="TreeGrafter"/>
</dbReference>
<dbReference type="InterPro" id="IPR014721">
    <property type="entry name" value="Ribsml_uS5_D2-typ_fold_subgr"/>
</dbReference>
<sequence length="909" mass="103666">MKKLVIGILAHVDAGKTTLAESLLYLTGSIRKFGRVDHKNAFLDNYDLERSRGITIFSKQAVISYKNLEITLLDTPGHVDFSAEMERTLQVLDYAILVISGSDGIQGHTETLWKLLSQYKIPTFLFINKMDLKVRDNQSLMDEFKEKLDEGCVDFSKGQDINILMENLALCHESLLNQYIENGSINRNSIVEAIFERKVFPCYFGSALKIDGVEELLDGLNQYTKSNKYPTDFAAKVYKISRDEQGNRLTHMKITGGLLKVKMKLTNKKESRIVSDLDHKKTWEEKVDQIRIYSGSKYYTVDQLEAGTVCAVTGLSNTFPGEGLGMEEDLNIPILKPVLTYQLILPPECNAFSVLSQLRQLEEEDPMLHIVWHEKLQEIHIQLMGEVQTEILKTLIKERFNLDVEFGPGNILYKETIEEAVVGVGHFEPLRHYAEVHLLLEPGEPGSGLIFDSKCSEDDLEGSWQRLILTHLKEKEHLGILTGSPITDIKITLIAGRAHLKHTEGGDFRQATYRAIRQGLKKAKSILLEPYYSFKLELPTENVGRAMTDIQRMKGSFDPPQINGDMALLIGNAPVATMSGYQVEVNAYTRGRGNLFCTPAGYQPCHNFEEVISKIDYDSEQDFDNPTGSVFCSHGESFLVKWDQVEEYMHIESAIWNQYLKDKAEDKAVEEDKNTEPIKNKSLSKNKDFWQEDKELEEIFTRTYGPIKQSPVYTQSRLGYENKKAQTKKAYIKTEANKKLKEYLLVDGYNIIFSWDELKELATENMDAARYRLMDILCNYQGFKKCTVILVFDAYKVKGGLGEVQKYKNINVVYTKEAETADQYIEKVTYEIAKDNHVVVATSDALEQLIILGRGAVRLSANDLKEEIIRVNTIIRQDYMDKPSNNKAYMGELLSEEWYKGSNIMKEDI</sequence>
<dbReference type="Pfam" id="PF00009">
    <property type="entry name" value="GTP_EFTU"/>
    <property type="match status" value="1"/>
</dbReference>
<evidence type="ECO:0000313" key="6">
    <source>
        <dbReference type="EMBL" id="CUH92735.1"/>
    </source>
</evidence>
<evidence type="ECO:0000256" key="2">
    <source>
        <dbReference type="ARBA" id="ARBA00022917"/>
    </source>
</evidence>
<keyword evidence="4" id="KW-0046">Antibiotic resistance</keyword>
<evidence type="ECO:0000256" key="3">
    <source>
        <dbReference type="ARBA" id="ARBA00023134"/>
    </source>
</evidence>
<dbReference type="InterPro" id="IPR010298">
    <property type="entry name" value="YacP-like"/>
</dbReference>
<dbReference type="InterPro" id="IPR005225">
    <property type="entry name" value="Small_GTP-bd"/>
</dbReference>
<accession>A0A0K8J5J8</accession>
<dbReference type="InterPro" id="IPR000640">
    <property type="entry name" value="EFG_V-like"/>
</dbReference>
<evidence type="ECO:0000256" key="4">
    <source>
        <dbReference type="ARBA" id="ARBA00023251"/>
    </source>
</evidence>
<dbReference type="Pfam" id="PF14492">
    <property type="entry name" value="EFG_III"/>
    <property type="match status" value="1"/>
</dbReference>
<dbReference type="EMBL" id="LN879430">
    <property type="protein sequence ID" value="CUH92735.1"/>
    <property type="molecule type" value="Genomic_DNA"/>
</dbReference>
<dbReference type="InterPro" id="IPR000795">
    <property type="entry name" value="T_Tr_GTP-bd_dom"/>
</dbReference>
<protein>
    <recommendedName>
        <fullName evidence="5">Tr-type G domain-containing protein</fullName>
    </recommendedName>
</protein>
<dbReference type="Pfam" id="PF00679">
    <property type="entry name" value="EFG_C"/>
    <property type="match status" value="1"/>
</dbReference>
<dbReference type="Gene3D" id="3.30.70.870">
    <property type="entry name" value="Elongation Factor G (Translational Gtpase), domain 3"/>
    <property type="match status" value="1"/>
</dbReference>
<dbReference type="PANTHER" id="PTHR43261:SF1">
    <property type="entry name" value="RIBOSOME-RELEASING FACTOR 2, MITOCHONDRIAL"/>
    <property type="match status" value="1"/>
</dbReference>
<reference evidence="7" key="1">
    <citation type="submission" date="2015-09" db="EMBL/GenBank/DDBJ databases">
        <authorList>
            <person name="Wibberg D."/>
        </authorList>
    </citation>
    <scope>NUCLEOTIDE SEQUENCE [LARGE SCALE GENOMIC DNA]</scope>
    <source>
        <strain evidence="7">SD1D</strain>
    </source>
</reference>
<dbReference type="PROSITE" id="PS00301">
    <property type="entry name" value="G_TR_1"/>
    <property type="match status" value="1"/>
</dbReference>
<dbReference type="Gene3D" id="3.40.50.300">
    <property type="entry name" value="P-loop containing nucleotide triphosphate hydrolases"/>
    <property type="match status" value="1"/>
</dbReference>
<dbReference type="InterPro" id="IPR020568">
    <property type="entry name" value="Ribosomal_Su5_D2-typ_SF"/>
</dbReference>
<dbReference type="Gene3D" id="3.30.230.10">
    <property type="match status" value="1"/>
</dbReference>
<dbReference type="GO" id="GO:0005525">
    <property type="term" value="F:GTP binding"/>
    <property type="evidence" value="ECO:0007669"/>
    <property type="project" value="UniProtKB-KW"/>
</dbReference>
<dbReference type="RefSeq" id="WP_058258076.1">
    <property type="nucleotide sequence ID" value="NZ_LN879430.1"/>
</dbReference>
<dbReference type="Pfam" id="PF03764">
    <property type="entry name" value="EFG_IV"/>
    <property type="match status" value="1"/>
</dbReference>
<dbReference type="PRINTS" id="PR00315">
    <property type="entry name" value="ELONGATNFCT"/>
</dbReference>